<dbReference type="GO" id="GO:0005886">
    <property type="term" value="C:plasma membrane"/>
    <property type="evidence" value="ECO:0007669"/>
    <property type="project" value="UniProtKB-SubCell"/>
</dbReference>
<dbReference type="RefSeq" id="WP_090941030.1">
    <property type="nucleotide sequence ID" value="NZ_FOTS01000041.1"/>
</dbReference>
<dbReference type="Pfam" id="PF00005">
    <property type="entry name" value="ABC_tran"/>
    <property type="match status" value="1"/>
</dbReference>
<dbReference type="PANTHER" id="PTHR42771:SF4">
    <property type="entry name" value="IRON(3+)-HYDROXAMATE IMPORT ATP-BINDING PROTEIN FHUC"/>
    <property type="match status" value="1"/>
</dbReference>
<evidence type="ECO:0000256" key="4">
    <source>
        <dbReference type="ARBA" id="ARBA00022496"/>
    </source>
</evidence>
<dbReference type="InterPro" id="IPR027417">
    <property type="entry name" value="P-loop_NTPase"/>
</dbReference>
<evidence type="ECO:0000256" key="9">
    <source>
        <dbReference type="ARBA" id="ARBA00023136"/>
    </source>
</evidence>
<dbReference type="SMART" id="SM00382">
    <property type="entry name" value="AAA"/>
    <property type="match status" value="1"/>
</dbReference>
<protein>
    <submittedName>
        <fullName evidence="11">Iron complex transport system ATP-binding protein</fullName>
    </submittedName>
</protein>
<keyword evidence="8" id="KW-0406">Ion transport</keyword>
<feature type="domain" description="ABC transporter" evidence="10">
    <location>
        <begin position="4"/>
        <end position="240"/>
    </location>
</feature>
<reference evidence="12" key="1">
    <citation type="submission" date="2016-10" db="EMBL/GenBank/DDBJ databases">
        <authorList>
            <person name="Varghese N."/>
            <person name="Submissions S."/>
        </authorList>
    </citation>
    <scope>NUCLEOTIDE SEQUENCE [LARGE SCALE GENOMIC DNA]</scope>
    <source>
        <strain evidence="12">DSM 13327</strain>
    </source>
</reference>
<accession>A0A1I4N5H7</accession>
<dbReference type="InterPro" id="IPR051535">
    <property type="entry name" value="Siderophore_ABC-ATPase"/>
</dbReference>
<keyword evidence="6 11" id="KW-0067">ATP-binding</keyword>
<dbReference type="AlphaFoldDB" id="A0A1I4N5H7"/>
<evidence type="ECO:0000256" key="7">
    <source>
        <dbReference type="ARBA" id="ARBA00023004"/>
    </source>
</evidence>
<dbReference type="Proteomes" id="UP000199520">
    <property type="component" value="Unassembled WGS sequence"/>
</dbReference>
<organism evidence="11 12">
    <name type="scientific">Pelosinus propionicus DSM 13327</name>
    <dbReference type="NCBI Taxonomy" id="1123291"/>
    <lineage>
        <taxon>Bacteria</taxon>
        <taxon>Bacillati</taxon>
        <taxon>Bacillota</taxon>
        <taxon>Negativicutes</taxon>
        <taxon>Selenomonadales</taxon>
        <taxon>Sporomusaceae</taxon>
        <taxon>Pelosinus</taxon>
    </lineage>
</organism>
<dbReference type="PROSITE" id="PS50893">
    <property type="entry name" value="ABC_TRANSPORTER_2"/>
    <property type="match status" value="1"/>
</dbReference>
<dbReference type="CDD" id="cd03214">
    <property type="entry name" value="ABC_Iron-Siderophores_B12_Hemin"/>
    <property type="match status" value="1"/>
</dbReference>
<dbReference type="Gene3D" id="3.40.50.300">
    <property type="entry name" value="P-loop containing nucleotide triphosphate hydrolases"/>
    <property type="match status" value="1"/>
</dbReference>
<dbReference type="STRING" id="1123291.SAMN04490355_104130"/>
<keyword evidence="9" id="KW-0472">Membrane</keyword>
<dbReference type="SUPFAM" id="SSF52540">
    <property type="entry name" value="P-loop containing nucleoside triphosphate hydrolases"/>
    <property type="match status" value="1"/>
</dbReference>
<dbReference type="OrthoDB" id="9799337at2"/>
<dbReference type="EMBL" id="FOTS01000041">
    <property type="protein sequence ID" value="SFM10782.1"/>
    <property type="molecule type" value="Genomic_DNA"/>
</dbReference>
<gene>
    <name evidence="11" type="ORF">SAMN04490355_104130</name>
</gene>
<keyword evidence="4" id="KW-0410">Iron transport</keyword>
<dbReference type="InterPro" id="IPR003439">
    <property type="entry name" value="ABC_transporter-like_ATP-bd"/>
</dbReference>
<keyword evidence="7" id="KW-0408">Iron</keyword>
<evidence type="ECO:0000256" key="3">
    <source>
        <dbReference type="ARBA" id="ARBA00022475"/>
    </source>
</evidence>
<keyword evidence="3" id="KW-1003">Cell membrane</keyword>
<proteinExistence type="predicted"/>
<evidence type="ECO:0000256" key="2">
    <source>
        <dbReference type="ARBA" id="ARBA00022448"/>
    </source>
</evidence>
<dbReference type="PROSITE" id="PS00211">
    <property type="entry name" value="ABC_TRANSPORTER_1"/>
    <property type="match status" value="1"/>
</dbReference>
<keyword evidence="12" id="KW-1185">Reference proteome</keyword>
<dbReference type="GO" id="GO:0006826">
    <property type="term" value="P:iron ion transport"/>
    <property type="evidence" value="ECO:0007669"/>
    <property type="project" value="UniProtKB-KW"/>
</dbReference>
<evidence type="ECO:0000256" key="6">
    <source>
        <dbReference type="ARBA" id="ARBA00022840"/>
    </source>
</evidence>
<comment type="subcellular location">
    <subcellularLocation>
        <location evidence="1">Cell membrane</location>
        <topology evidence="1">Peripheral membrane protein</topology>
    </subcellularLocation>
</comment>
<dbReference type="GO" id="GO:0005524">
    <property type="term" value="F:ATP binding"/>
    <property type="evidence" value="ECO:0007669"/>
    <property type="project" value="UniProtKB-KW"/>
</dbReference>
<keyword evidence="5" id="KW-0547">Nucleotide-binding</keyword>
<name>A0A1I4N5H7_9FIRM</name>
<evidence type="ECO:0000313" key="12">
    <source>
        <dbReference type="Proteomes" id="UP000199520"/>
    </source>
</evidence>
<evidence type="ECO:0000256" key="5">
    <source>
        <dbReference type="ARBA" id="ARBA00022741"/>
    </source>
</evidence>
<evidence type="ECO:0000259" key="10">
    <source>
        <dbReference type="PROSITE" id="PS50893"/>
    </source>
</evidence>
<evidence type="ECO:0000256" key="8">
    <source>
        <dbReference type="ARBA" id="ARBA00023065"/>
    </source>
</evidence>
<dbReference type="FunFam" id="3.40.50.300:FF:000134">
    <property type="entry name" value="Iron-enterobactin ABC transporter ATP-binding protein"/>
    <property type="match status" value="1"/>
</dbReference>
<dbReference type="InterPro" id="IPR003593">
    <property type="entry name" value="AAA+_ATPase"/>
</dbReference>
<sequence length="262" mass="29110">MSNMKAEALSVNFDDKMVLKDLSLAIEEGKIISILGPNGSGKSTLLNVLSRNIKPNKGIVYLDGQNLSQLSGKMLAQQMAVLPQSPQAPSDLTVRDLVEFGRFPHQSWWRGKSEQDEACVSWALMQTGLIQMADRVVSTLSGGERQRVWIAMALAQKPEILLLDEPTTYLDICHQLEIMELLAAFNHEHKLTVVMVLHDINHAAKYSDYVAVLQQGQIFAAGEPAEVITEHTLREVFRVESEISFDVSGKPMVMIRGLTPKN</sequence>
<dbReference type="InterPro" id="IPR017871">
    <property type="entry name" value="ABC_transporter-like_CS"/>
</dbReference>
<keyword evidence="2" id="KW-0813">Transport</keyword>
<dbReference type="GO" id="GO:0016887">
    <property type="term" value="F:ATP hydrolysis activity"/>
    <property type="evidence" value="ECO:0007669"/>
    <property type="project" value="InterPro"/>
</dbReference>
<evidence type="ECO:0000256" key="1">
    <source>
        <dbReference type="ARBA" id="ARBA00004202"/>
    </source>
</evidence>
<evidence type="ECO:0000313" key="11">
    <source>
        <dbReference type="EMBL" id="SFM10782.1"/>
    </source>
</evidence>
<dbReference type="PANTHER" id="PTHR42771">
    <property type="entry name" value="IRON(3+)-HYDROXAMATE IMPORT ATP-BINDING PROTEIN FHUC"/>
    <property type="match status" value="1"/>
</dbReference>